<dbReference type="PROSITE" id="PS51670">
    <property type="entry name" value="SHKT"/>
    <property type="match status" value="1"/>
</dbReference>
<dbReference type="PROSITE" id="PS51864">
    <property type="entry name" value="ASTACIN"/>
    <property type="match status" value="1"/>
</dbReference>
<sequence>MASVVWIIQFALLVDCICDAHKSLWEINSHLKSDVLQYDEGVTGSRRMMAAVRRDDGGIRWPGNTIPYVLSAEYTSAEKDILRASFNHLERVSCFKFIERSHETDYLNIQPLDGCYSYVGRIGGEQKMSLAVDCLVDYIIWHEMLHVVGFEHEHQRPDRDNYIKVLFDNVNPDQIGNFDKIPPIDLEINEHKYDYKSVMHYDGMAFGMWDPINGRRKVTMVPLQPNVQLIDNMYLTRLDIEKLNQIGNCHLRQRSIGSCMDKGKNCMAYLRKGFCNKPKYVKILKQTCERTCNLCNVRV</sequence>
<keyword evidence="5 10" id="KW-0862">Zinc</keyword>
<keyword evidence="8 10" id="KW-1015">Disulfide bond</keyword>
<comment type="caution">
    <text evidence="9">Lacks conserved residue(s) required for the propagation of feature annotation.</text>
</comment>
<evidence type="ECO:0000256" key="9">
    <source>
        <dbReference type="PROSITE-ProRule" id="PRU01005"/>
    </source>
</evidence>
<evidence type="ECO:0000256" key="3">
    <source>
        <dbReference type="ARBA" id="ARBA00022723"/>
    </source>
</evidence>
<dbReference type="InterPro" id="IPR006026">
    <property type="entry name" value="Peptidase_Metallo"/>
</dbReference>
<dbReference type="PANTHER" id="PTHR10127:SF852">
    <property type="entry name" value="ZINC METALLOPROTEINASE NAS-12"/>
    <property type="match status" value="1"/>
</dbReference>
<keyword evidence="2 10" id="KW-0645">Protease</keyword>
<name>A0AA39H6H6_9BILA</name>
<dbReference type="Gene3D" id="3.40.390.10">
    <property type="entry name" value="Collagenase (Catalytic Domain)"/>
    <property type="match status" value="1"/>
</dbReference>
<dbReference type="Pfam" id="PF01400">
    <property type="entry name" value="Astacin"/>
    <property type="match status" value="1"/>
</dbReference>
<evidence type="ECO:0000256" key="11">
    <source>
        <dbReference type="RuleBase" id="RU361183"/>
    </source>
</evidence>
<proteinExistence type="predicted"/>
<dbReference type="InterPro" id="IPR003582">
    <property type="entry name" value="ShKT_dom"/>
</dbReference>
<keyword evidence="3 10" id="KW-0479">Metal-binding</keyword>
<evidence type="ECO:0000313" key="15">
    <source>
        <dbReference type="Proteomes" id="UP001175271"/>
    </source>
</evidence>
<keyword evidence="4 10" id="KW-0378">Hydrolase</keyword>
<feature type="domain" description="Peptidase M12A" evidence="13">
    <location>
        <begin position="50"/>
        <end position="250"/>
    </location>
</feature>
<dbReference type="InterPro" id="IPR034035">
    <property type="entry name" value="Astacin-like_dom"/>
</dbReference>
<evidence type="ECO:0000256" key="7">
    <source>
        <dbReference type="ARBA" id="ARBA00023145"/>
    </source>
</evidence>
<evidence type="ECO:0000313" key="14">
    <source>
        <dbReference type="EMBL" id="KAK0399009.1"/>
    </source>
</evidence>
<feature type="binding site" evidence="10">
    <location>
        <position position="152"/>
    </location>
    <ligand>
        <name>Zn(2+)</name>
        <dbReference type="ChEBI" id="CHEBI:29105"/>
        <note>catalytic</note>
    </ligand>
</feature>
<keyword evidence="11" id="KW-0732">Signal</keyword>
<dbReference type="InterPro" id="IPR024079">
    <property type="entry name" value="MetalloPept_cat_dom_sf"/>
</dbReference>
<feature type="binding site" evidence="10">
    <location>
        <position position="146"/>
    </location>
    <ligand>
        <name>Zn(2+)</name>
        <dbReference type="ChEBI" id="CHEBI:29105"/>
        <note>catalytic</note>
    </ligand>
</feature>
<dbReference type="GO" id="GO:0004222">
    <property type="term" value="F:metalloendopeptidase activity"/>
    <property type="evidence" value="ECO:0007669"/>
    <property type="project" value="UniProtKB-UniRule"/>
</dbReference>
<dbReference type="SUPFAM" id="SSF55486">
    <property type="entry name" value="Metalloproteases ('zincins'), catalytic domain"/>
    <property type="match status" value="1"/>
</dbReference>
<evidence type="ECO:0000256" key="5">
    <source>
        <dbReference type="ARBA" id="ARBA00022833"/>
    </source>
</evidence>
<accession>A0AA39H6H6</accession>
<dbReference type="PANTHER" id="PTHR10127">
    <property type="entry name" value="DISCOIDIN, CUB, EGF, LAMININ , AND ZINC METALLOPROTEASE DOMAIN CONTAINING"/>
    <property type="match status" value="1"/>
</dbReference>
<dbReference type="GO" id="GO:0006508">
    <property type="term" value="P:proteolysis"/>
    <property type="evidence" value="ECO:0007669"/>
    <property type="project" value="UniProtKB-KW"/>
</dbReference>
<dbReference type="AlphaFoldDB" id="A0AA39H6H6"/>
<keyword evidence="6 10" id="KW-0482">Metalloprotease</keyword>
<evidence type="ECO:0000259" key="12">
    <source>
        <dbReference type="PROSITE" id="PS51670"/>
    </source>
</evidence>
<dbReference type="InterPro" id="IPR001506">
    <property type="entry name" value="Peptidase_M12A"/>
</dbReference>
<gene>
    <name evidence="14" type="ORF">QR680_002861</name>
</gene>
<comment type="cofactor">
    <cofactor evidence="10 11">
        <name>Zn(2+)</name>
        <dbReference type="ChEBI" id="CHEBI:29105"/>
    </cofactor>
    <text evidence="10 11">Binds 1 zinc ion per subunit.</text>
</comment>
<dbReference type="EMBL" id="JAUCMV010000005">
    <property type="protein sequence ID" value="KAK0399009.1"/>
    <property type="molecule type" value="Genomic_DNA"/>
</dbReference>
<dbReference type="PRINTS" id="PR00480">
    <property type="entry name" value="ASTACIN"/>
</dbReference>
<dbReference type="GO" id="GO:0008270">
    <property type="term" value="F:zinc ion binding"/>
    <property type="evidence" value="ECO:0007669"/>
    <property type="project" value="UniProtKB-UniRule"/>
</dbReference>
<comment type="caution">
    <text evidence="14">The sequence shown here is derived from an EMBL/GenBank/DDBJ whole genome shotgun (WGS) entry which is preliminary data.</text>
</comment>
<feature type="signal peptide" evidence="11">
    <location>
        <begin position="1"/>
        <end position="16"/>
    </location>
</feature>
<reference evidence="14" key="1">
    <citation type="submission" date="2023-06" db="EMBL/GenBank/DDBJ databases">
        <title>Genomic analysis of the entomopathogenic nematode Steinernema hermaphroditum.</title>
        <authorList>
            <person name="Schwarz E.M."/>
            <person name="Heppert J.K."/>
            <person name="Baniya A."/>
            <person name="Schwartz H.T."/>
            <person name="Tan C.-H."/>
            <person name="Antoshechkin I."/>
            <person name="Sternberg P.W."/>
            <person name="Goodrich-Blair H."/>
            <person name="Dillman A.R."/>
        </authorList>
    </citation>
    <scope>NUCLEOTIDE SEQUENCE</scope>
    <source>
        <strain evidence="14">PS9179</strain>
        <tissue evidence="14">Whole animal</tissue>
    </source>
</reference>
<dbReference type="CDD" id="cd04280">
    <property type="entry name" value="ZnMc_astacin_like"/>
    <property type="match status" value="1"/>
</dbReference>
<feature type="chain" id="PRO_5041489324" description="Metalloendopeptidase" evidence="11">
    <location>
        <begin position="17"/>
        <end position="299"/>
    </location>
</feature>
<keyword evidence="15" id="KW-1185">Reference proteome</keyword>
<dbReference type="SMART" id="SM00254">
    <property type="entry name" value="ShKT"/>
    <property type="match status" value="1"/>
</dbReference>
<dbReference type="Pfam" id="PF01549">
    <property type="entry name" value="ShK"/>
    <property type="match status" value="1"/>
</dbReference>
<evidence type="ECO:0000256" key="8">
    <source>
        <dbReference type="ARBA" id="ARBA00023157"/>
    </source>
</evidence>
<comment type="function">
    <text evidence="1">Metalloprotease.</text>
</comment>
<evidence type="ECO:0000256" key="6">
    <source>
        <dbReference type="ARBA" id="ARBA00023049"/>
    </source>
</evidence>
<dbReference type="Gene3D" id="1.10.10.1940">
    <property type="match status" value="1"/>
</dbReference>
<dbReference type="EC" id="3.4.24.-" evidence="11"/>
<organism evidence="14 15">
    <name type="scientific">Steinernema hermaphroditum</name>
    <dbReference type="NCBI Taxonomy" id="289476"/>
    <lineage>
        <taxon>Eukaryota</taxon>
        <taxon>Metazoa</taxon>
        <taxon>Ecdysozoa</taxon>
        <taxon>Nematoda</taxon>
        <taxon>Chromadorea</taxon>
        <taxon>Rhabditida</taxon>
        <taxon>Tylenchina</taxon>
        <taxon>Panagrolaimomorpha</taxon>
        <taxon>Strongyloidoidea</taxon>
        <taxon>Steinernematidae</taxon>
        <taxon>Steinernema</taxon>
    </lineage>
</organism>
<evidence type="ECO:0000256" key="10">
    <source>
        <dbReference type="PROSITE-ProRule" id="PRU01211"/>
    </source>
</evidence>
<feature type="domain" description="ShKT" evidence="12">
    <location>
        <begin position="259"/>
        <end position="295"/>
    </location>
</feature>
<evidence type="ECO:0000256" key="4">
    <source>
        <dbReference type="ARBA" id="ARBA00022801"/>
    </source>
</evidence>
<dbReference type="Proteomes" id="UP001175271">
    <property type="component" value="Unassembled WGS sequence"/>
</dbReference>
<feature type="disulfide bond" evidence="10">
    <location>
        <begin position="94"/>
        <end position="249"/>
    </location>
</feature>
<evidence type="ECO:0000259" key="13">
    <source>
        <dbReference type="PROSITE" id="PS51864"/>
    </source>
</evidence>
<feature type="active site" evidence="10">
    <location>
        <position position="143"/>
    </location>
</feature>
<evidence type="ECO:0000256" key="1">
    <source>
        <dbReference type="ARBA" id="ARBA00002657"/>
    </source>
</evidence>
<feature type="binding site" evidence="10">
    <location>
        <position position="142"/>
    </location>
    <ligand>
        <name>Zn(2+)</name>
        <dbReference type="ChEBI" id="CHEBI:29105"/>
        <note>catalytic</note>
    </ligand>
</feature>
<protein>
    <recommendedName>
        <fullName evidence="11">Metalloendopeptidase</fullName>
        <ecNumber evidence="11">3.4.24.-</ecNumber>
    </recommendedName>
</protein>
<dbReference type="SMART" id="SM00235">
    <property type="entry name" value="ZnMc"/>
    <property type="match status" value="1"/>
</dbReference>
<evidence type="ECO:0000256" key="2">
    <source>
        <dbReference type="ARBA" id="ARBA00022670"/>
    </source>
</evidence>
<keyword evidence="7" id="KW-0865">Zymogen</keyword>